<protein>
    <recommendedName>
        <fullName evidence="4">S-layer protein</fullName>
    </recommendedName>
</protein>
<sequence length="461" mass="50598">MYNNIWENGNIYLIRLNEERIWGVDFMALSFKKSMYFALAIAAMIGTVGFTTTNASARSYARITSNQALQTAPQNRNVTTNGTNALYTKAGTLRGARMLASKNTLQQYGSSKNSSQYFRAYRVATTSLGAVYYKIVSFNGVYRGWIYGGRVSGNFGGGLNPANTMANANLPLQKKGYTLTNPEKYTLWVDPKWSQYKAKQVDMSTYNASDTFTITDAAVKTREQYLYYKVTDDNNSAIVGWVYAGGVTAPNSQQATNDNSVKINYVNAAGQSVGAYTWIIQKTDLKAEATLTNGAKLGDILENATQLTDIATKNVPTGYKISSSQNPTNLPANVTIGTNDYLIYVDAITPNFLSPVAYYLTNTGQQINPSQLKDNTYPILTDAQMTIFSSQTQGTVPAKVFDNVLFSDPNKLSSLTGTSVKNADGTTTTPIYYFNKQATVSANANAKYGDTLKLYYTMPQR</sequence>
<keyword evidence="3" id="KW-1185">Reference proteome</keyword>
<evidence type="ECO:0008006" key="4">
    <source>
        <dbReference type="Google" id="ProtNLM"/>
    </source>
</evidence>
<comment type="caution">
    <text evidence="2">The sequence shown here is derived from an EMBL/GenBank/DDBJ whole genome shotgun (WGS) entry which is preliminary data.</text>
</comment>
<reference evidence="2 3" key="1">
    <citation type="journal article" date="2015" name="Genome Announc.">
        <title>Expanding the biotechnology potential of lactobacilli through comparative genomics of 213 strains and associated genera.</title>
        <authorList>
            <person name="Sun Z."/>
            <person name="Harris H.M."/>
            <person name="McCann A."/>
            <person name="Guo C."/>
            <person name="Argimon S."/>
            <person name="Zhang W."/>
            <person name="Yang X."/>
            <person name="Jeffery I.B."/>
            <person name="Cooney J.C."/>
            <person name="Kagawa T.F."/>
            <person name="Liu W."/>
            <person name="Song Y."/>
            <person name="Salvetti E."/>
            <person name="Wrobel A."/>
            <person name="Rasinkangas P."/>
            <person name="Parkhill J."/>
            <person name="Rea M.C."/>
            <person name="O'Sullivan O."/>
            <person name="Ritari J."/>
            <person name="Douillard F.P."/>
            <person name="Paul Ross R."/>
            <person name="Yang R."/>
            <person name="Briner A.E."/>
            <person name="Felis G.E."/>
            <person name="de Vos W.M."/>
            <person name="Barrangou R."/>
            <person name="Klaenhammer T.R."/>
            <person name="Caufield P.W."/>
            <person name="Cui Y."/>
            <person name="Zhang H."/>
            <person name="O'Toole P.W."/>
        </authorList>
    </citation>
    <scope>NUCLEOTIDE SEQUENCE [LARGE SCALE GENOMIC DNA]</scope>
    <source>
        <strain evidence="2 3">DSM 19904</strain>
    </source>
</reference>
<evidence type="ECO:0000256" key="1">
    <source>
        <dbReference type="SAM" id="Phobius"/>
    </source>
</evidence>
<keyword evidence="1" id="KW-1133">Transmembrane helix</keyword>
<dbReference type="AlphaFoldDB" id="A0A0R1KXS8"/>
<name>A0A0R1KXS8_9LACO</name>
<dbReference type="PATRIC" id="fig|1423808.3.peg.431"/>
<keyword evidence="1" id="KW-0812">Transmembrane</keyword>
<accession>A0A0R1KXS8</accession>
<organism evidence="2 3">
    <name type="scientific">Lentilactobacillus sunkii DSM 19904</name>
    <dbReference type="NCBI Taxonomy" id="1423808"/>
    <lineage>
        <taxon>Bacteria</taxon>
        <taxon>Bacillati</taxon>
        <taxon>Bacillota</taxon>
        <taxon>Bacilli</taxon>
        <taxon>Lactobacillales</taxon>
        <taxon>Lactobacillaceae</taxon>
        <taxon>Lentilactobacillus</taxon>
    </lineage>
</organism>
<feature type="transmembrane region" description="Helical" evidence="1">
    <location>
        <begin position="36"/>
        <end position="57"/>
    </location>
</feature>
<dbReference type="EMBL" id="AZEA01000010">
    <property type="protein sequence ID" value="KRK88284.1"/>
    <property type="molecule type" value="Genomic_DNA"/>
</dbReference>
<evidence type="ECO:0000313" key="3">
    <source>
        <dbReference type="Proteomes" id="UP000051581"/>
    </source>
</evidence>
<evidence type="ECO:0000313" key="2">
    <source>
        <dbReference type="EMBL" id="KRK88284.1"/>
    </source>
</evidence>
<proteinExistence type="predicted"/>
<gene>
    <name evidence="2" type="ORF">FD17_GL000426</name>
</gene>
<dbReference type="Proteomes" id="UP000051581">
    <property type="component" value="Unassembled WGS sequence"/>
</dbReference>
<keyword evidence="1" id="KW-0472">Membrane</keyword>